<accession>A0ABV9P245</accession>
<dbReference type="Gene3D" id="2.40.128.110">
    <property type="entry name" value="Lipid/polyisoprenoid-binding, YceI-like"/>
    <property type="match status" value="1"/>
</dbReference>
<dbReference type="SUPFAM" id="SSF101874">
    <property type="entry name" value="YceI-like"/>
    <property type="match status" value="1"/>
</dbReference>
<dbReference type="Pfam" id="PF04264">
    <property type="entry name" value="YceI"/>
    <property type="match status" value="1"/>
</dbReference>
<dbReference type="InterPro" id="IPR007372">
    <property type="entry name" value="Lipid/polyisoprenoid-bd_YceI"/>
</dbReference>
<dbReference type="RefSeq" id="WP_379739566.1">
    <property type="nucleotide sequence ID" value="NZ_JBHSGW010000004.1"/>
</dbReference>
<sequence>MKKISLLILGLTFMTFTSCKKEEKTETPTETKEEVKGLTIVNDSTKVMWTGFKTTEKLAVNGTFKEIELKDVKSGNTPEEVLEGVAFSIPVSSLFSNDPTGTRDPKLISIFFGAMKNTELLSGILNFRDNQLFMTLSMNDVTKQIPLEYTYENNLFSMKTTLNLNDFGAQGALEAINKACFDLHKGPDGVSKTWDVVDVKGEVLFKK</sequence>
<dbReference type="PROSITE" id="PS51257">
    <property type="entry name" value="PROKAR_LIPOPROTEIN"/>
    <property type="match status" value="1"/>
</dbReference>
<dbReference type="InterPro" id="IPR036761">
    <property type="entry name" value="TTHA0802/YceI-like_sf"/>
</dbReference>
<evidence type="ECO:0000313" key="3">
    <source>
        <dbReference type="Proteomes" id="UP001595885"/>
    </source>
</evidence>
<dbReference type="Proteomes" id="UP001595885">
    <property type="component" value="Unassembled WGS sequence"/>
</dbReference>
<reference evidence="3" key="1">
    <citation type="journal article" date="2019" name="Int. J. Syst. Evol. Microbiol.">
        <title>The Global Catalogue of Microorganisms (GCM) 10K type strain sequencing project: providing services to taxonomists for standard genome sequencing and annotation.</title>
        <authorList>
            <consortium name="The Broad Institute Genomics Platform"/>
            <consortium name="The Broad Institute Genome Sequencing Center for Infectious Disease"/>
            <person name="Wu L."/>
            <person name="Ma J."/>
        </authorList>
    </citation>
    <scope>NUCLEOTIDE SEQUENCE [LARGE SCALE GENOMIC DNA]</scope>
    <source>
        <strain evidence="3">CCUG 50349</strain>
    </source>
</reference>
<protein>
    <submittedName>
        <fullName evidence="2">YceI family protein</fullName>
    </submittedName>
</protein>
<gene>
    <name evidence="2" type="ORF">ACFO3U_06685</name>
</gene>
<evidence type="ECO:0000313" key="2">
    <source>
        <dbReference type="EMBL" id="MFC4739677.1"/>
    </source>
</evidence>
<feature type="domain" description="Lipid/polyisoprenoid-binding YceI-like" evidence="1">
    <location>
        <begin position="40"/>
        <end position="173"/>
    </location>
</feature>
<organism evidence="2 3">
    <name type="scientific">Flavobacterium ponti</name>
    <dbReference type="NCBI Taxonomy" id="665133"/>
    <lineage>
        <taxon>Bacteria</taxon>
        <taxon>Pseudomonadati</taxon>
        <taxon>Bacteroidota</taxon>
        <taxon>Flavobacteriia</taxon>
        <taxon>Flavobacteriales</taxon>
        <taxon>Flavobacteriaceae</taxon>
        <taxon>Flavobacterium</taxon>
    </lineage>
</organism>
<comment type="caution">
    <text evidence="2">The sequence shown here is derived from an EMBL/GenBank/DDBJ whole genome shotgun (WGS) entry which is preliminary data.</text>
</comment>
<name>A0ABV9P245_9FLAO</name>
<evidence type="ECO:0000259" key="1">
    <source>
        <dbReference type="Pfam" id="PF04264"/>
    </source>
</evidence>
<keyword evidence="3" id="KW-1185">Reference proteome</keyword>
<dbReference type="EMBL" id="JBHSGW010000004">
    <property type="protein sequence ID" value="MFC4739677.1"/>
    <property type="molecule type" value="Genomic_DNA"/>
</dbReference>
<proteinExistence type="predicted"/>